<reference evidence="3 4" key="1">
    <citation type="journal article" date="2023" name="Hortic Res">
        <title>Pangenome of water caltrop reveals structural variations and asymmetric subgenome divergence after allopolyploidization.</title>
        <authorList>
            <person name="Zhang X."/>
            <person name="Chen Y."/>
            <person name="Wang L."/>
            <person name="Yuan Y."/>
            <person name="Fang M."/>
            <person name="Shi L."/>
            <person name="Lu R."/>
            <person name="Comes H.P."/>
            <person name="Ma Y."/>
            <person name="Chen Y."/>
            <person name="Huang G."/>
            <person name="Zhou Y."/>
            <person name="Zheng Z."/>
            <person name="Qiu Y."/>
        </authorList>
    </citation>
    <scope>NUCLEOTIDE SEQUENCE [LARGE SCALE GENOMIC DNA]</scope>
    <source>
        <strain evidence="3">F231</strain>
    </source>
</reference>
<feature type="region of interest" description="Disordered" evidence="1">
    <location>
        <begin position="508"/>
        <end position="537"/>
    </location>
</feature>
<evidence type="ECO:0000313" key="3">
    <source>
        <dbReference type="EMBL" id="KAK4781785.1"/>
    </source>
</evidence>
<proteinExistence type="predicted"/>
<accession>A0AAN7LBA1</accession>
<name>A0AAN7LBA1_TRANT</name>
<dbReference type="AlphaFoldDB" id="A0AAN7LBA1"/>
<dbReference type="EMBL" id="JAXQNO010000016">
    <property type="protein sequence ID" value="KAK4781785.1"/>
    <property type="molecule type" value="Genomic_DNA"/>
</dbReference>
<keyword evidence="4" id="KW-1185">Reference proteome</keyword>
<feature type="compositionally biased region" description="Basic and acidic residues" evidence="1">
    <location>
        <begin position="1"/>
        <end position="14"/>
    </location>
</feature>
<protein>
    <recommendedName>
        <fullName evidence="2">Calmodulin-binding domain-containing protein</fullName>
    </recommendedName>
</protein>
<dbReference type="Pfam" id="PF07839">
    <property type="entry name" value="CaM_binding"/>
    <property type="match status" value="1"/>
</dbReference>
<feature type="region of interest" description="Disordered" evidence="1">
    <location>
        <begin position="301"/>
        <end position="333"/>
    </location>
</feature>
<comment type="caution">
    <text evidence="3">The sequence shown here is derived from an EMBL/GenBank/DDBJ whole genome shotgun (WGS) entry which is preliminary data.</text>
</comment>
<feature type="compositionally biased region" description="Low complexity" evidence="1">
    <location>
        <begin position="468"/>
        <end position="486"/>
    </location>
</feature>
<gene>
    <name evidence="3" type="ORF">SAY86_015887</name>
</gene>
<dbReference type="PANTHER" id="PTHR33349:SF41">
    <property type="entry name" value="EMB|CAB62594.1"/>
    <property type="match status" value="1"/>
</dbReference>
<feature type="compositionally biased region" description="Basic and acidic residues" evidence="1">
    <location>
        <begin position="94"/>
        <end position="105"/>
    </location>
</feature>
<feature type="compositionally biased region" description="Basic and acidic residues" evidence="1">
    <location>
        <begin position="33"/>
        <end position="77"/>
    </location>
</feature>
<dbReference type="GO" id="GO:0005516">
    <property type="term" value="F:calmodulin binding"/>
    <property type="evidence" value="ECO:0007669"/>
    <property type="project" value="InterPro"/>
</dbReference>
<dbReference type="SMART" id="SM01054">
    <property type="entry name" value="CaM_binding"/>
    <property type="match status" value="1"/>
</dbReference>
<feature type="region of interest" description="Disordered" evidence="1">
    <location>
        <begin position="1"/>
        <end position="110"/>
    </location>
</feature>
<dbReference type="PANTHER" id="PTHR33349">
    <property type="entry name" value="EMB|CAB62594.1"/>
    <property type="match status" value="1"/>
</dbReference>
<feature type="compositionally biased region" description="Acidic residues" evidence="1">
    <location>
        <begin position="322"/>
        <end position="331"/>
    </location>
</feature>
<feature type="region of interest" description="Disordered" evidence="1">
    <location>
        <begin position="467"/>
        <end position="494"/>
    </location>
</feature>
<feature type="compositionally biased region" description="Basic and acidic residues" evidence="1">
    <location>
        <begin position="301"/>
        <end position="321"/>
    </location>
</feature>
<evidence type="ECO:0000259" key="2">
    <source>
        <dbReference type="SMART" id="SM01054"/>
    </source>
</evidence>
<feature type="compositionally biased region" description="Polar residues" evidence="1">
    <location>
        <begin position="15"/>
        <end position="30"/>
    </location>
</feature>
<evidence type="ECO:0000256" key="1">
    <source>
        <dbReference type="SAM" id="MobiDB-lite"/>
    </source>
</evidence>
<sequence length="668" mass="74509">MADEHRNKPRKDSIDPSSVGPNYLRASTGSCHDFCKSGKAHASETKAKDFLRRKPIKKPTEDEILVKRAVFPEKKNPPVEWPRSSPGSQSPVPEAHDARQKDKNSDMQNLVRGNLVAKKMDPAMKIRLSPKPSVISPTGKKLIKTDFFSTNGTSNQALPTSETSKQIRRAGDTSKLVQKVGETSKPVGKISKASIQVQKRNETLVTALPKPKERSLSGSIMVHVDSNSPSLIRLEKRGGMKPQKKNSGTHVMTKNIYMSSSDSPSLKPLINKILTSNTFSKTIVVKETTFDRASTMKNKDKAKDAKVARESNREKRFVNEEERPDVEDTESDTSKMVDNVSIEEIVIFDFKEMESKPVKNSDNEPIAESILVEGATVEDIGEGTSLSECIMEGTNMNVEVESEPLEDTVSQCNVERNIIQVREIESKELGTTAREGIAEINIMEVEETQSLPLELVIDESTIEGISGPLPASIAESSSLSPCSSPPHLQEEDQTESEYIVSECEEYSASENEESNIKGIEASEEGNGKLHRKRGGSYHPINEDVKHWKLQFRRGRIIDVQYEDNILRRLRFQRGRVLVENQNQNAEFGVSDLKRGQTQGERNNHETDVKVLLRHSDIQEKKDAKGLFNNVIEETASKLVETRRSKVKALVGAFETIISLQDMKPSAYT</sequence>
<feature type="domain" description="Calmodulin-binding" evidence="2">
    <location>
        <begin position="545"/>
        <end position="658"/>
    </location>
</feature>
<dbReference type="InterPro" id="IPR012417">
    <property type="entry name" value="CaM-bd_dom_pln"/>
</dbReference>
<evidence type="ECO:0000313" key="4">
    <source>
        <dbReference type="Proteomes" id="UP001346149"/>
    </source>
</evidence>
<organism evidence="3 4">
    <name type="scientific">Trapa natans</name>
    <name type="common">Water chestnut</name>
    <dbReference type="NCBI Taxonomy" id="22666"/>
    <lineage>
        <taxon>Eukaryota</taxon>
        <taxon>Viridiplantae</taxon>
        <taxon>Streptophyta</taxon>
        <taxon>Embryophyta</taxon>
        <taxon>Tracheophyta</taxon>
        <taxon>Spermatophyta</taxon>
        <taxon>Magnoliopsida</taxon>
        <taxon>eudicotyledons</taxon>
        <taxon>Gunneridae</taxon>
        <taxon>Pentapetalae</taxon>
        <taxon>rosids</taxon>
        <taxon>malvids</taxon>
        <taxon>Myrtales</taxon>
        <taxon>Lythraceae</taxon>
        <taxon>Trapa</taxon>
    </lineage>
</organism>
<dbReference type="Proteomes" id="UP001346149">
    <property type="component" value="Unassembled WGS sequence"/>
</dbReference>